<evidence type="ECO:0008006" key="3">
    <source>
        <dbReference type="Google" id="ProtNLM"/>
    </source>
</evidence>
<dbReference type="SUPFAM" id="SSF53300">
    <property type="entry name" value="vWA-like"/>
    <property type="match status" value="1"/>
</dbReference>
<accession>A0A6L9G824</accession>
<evidence type="ECO:0000313" key="2">
    <source>
        <dbReference type="Proteomes" id="UP000477543"/>
    </source>
</evidence>
<gene>
    <name evidence="1" type="ORF">GT020_11870</name>
</gene>
<organism evidence="1 2">
    <name type="scientific">Glutamicibacter soli</name>
    <dbReference type="NCBI Taxonomy" id="453836"/>
    <lineage>
        <taxon>Bacteria</taxon>
        <taxon>Bacillati</taxon>
        <taxon>Actinomycetota</taxon>
        <taxon>Actinomycetes</taxon>
        <taxon>Micrococcales</taxon>
        <taxon>Micrococcaceae</taxon>
        <taxon>Glutamicibacter</taxon>
    </lineage>
</organism>
<dbReference type="AlphaFoldDB" id="A0A6L9G824"/>
<protein>
    <recommendedName>
        <fullName evidence="3">VWA domain-containing protein</fullName>
    </recommendedName>
</protein>
<name>A0A6L9G824_9MICC</name>
<evidence type="ECO:0000313" key="1">
    <source>
        <dbReference type="EMBL" id="NAZ16755.1"/>
    </source>
</evidence>
<comment type="caution">
    <text evidence="1">The sequence shown here is derived from an EMBL/GenBank/DDBJ whole genome shotgun (WGS) entry which is preliminary data.</text>
</comment>
<dbReference type="Proteomes" id="UP000477543">
    <property type="component" value="Unassembled WGS sequence"/>
</dbReference>
<dbReference type="InterPro" id="IPR036465">
    <property type="entry name" value="vWFA_dom_sf"/>
</dbReference>
<dbReference type="RefSeq" id="WP_161449393.1">
    <property type="nucleotide sequence ID" value="NZ_WYDN01000010.1"/>
</dbReference>
<proteinExistence type="predicted"/>
<reference evidence="1 2" key="1">
    <citation type="submission" date="2020-01" db="EMBL/GenBank/DDBJ databases">
        <title>Glutamicibacter soli M275.</title>
        <authorList>
            <person name="Meng X."/>
        </authorList>
    </citation>
    <scope>NUCLEOTIDE SEQUENCE [LARGE SCALE GENOMIC DNA]</scope>
    <source>
        <strain evidence="1 2">M275</strain>
    </source>
</reference>
<dbReference type="EMBL" id="WYDN01000010">
    <property type="protein sequence ID" value="NAZ16755.1"/>
    <property type="molecule type" value="Genomic_DNA"/>
</dbReference>
<sequence length="787" mass="88316">MQEEEFEQCVRLADLVIQALEAGTGKHEWDVLDELFATFGLDWNKINASVHARTRDRVKVLRRIAAKELVGATASIEELINAVMRCGGRFVSMVDGIYLRLSQHSATTSGSSETFHLRRAVVDETLLTINPAFLEKIRHLVDEIQRVPLGKVDFKSLGRFTCWDVSGFYGCWPLNDSYERKQLLTEVLNLRWLGPLIEQRLAEDRSWEVACTLWHRAQVAAESLVASSERIVRSHAAHLDAVAHLDSEQAAVEVFGCAAKEPYTSQLRDEIKEYRLSRSLWITVFPGFVDGVEENSALGLDADLNTVNRPGDGHRGSGVSDLAGFVAFWRLGLWADRERQTKEEQLFENRYYVEELLDQIISACDEASSWLDSAVLDITHMVDEKVQREAFEEFLSLPLWNRRDLLYEVWLLCATLDACEEAGWSVQLLCLTEEDRVWILSTNPTEEPVAVLEKAELYLDVWREPRRRTAQGELTPDLTVSTPRPYVRDLLVVEAKDRIKLASGVQESGRTGAQHSEFSSVNAGTNTAVGVARKYALGLGPQVTWLCNHCNFRQVNQIEENHGDAWTQIYVADEFRPGQIPEHFALTVARALRPQTEVSGEDLSAQPAQNGFILVLDMTGSMHEAHEQVFAALAGYRKTEHLTHRALLYSDHGSGEPYLIRDVGPEEDIESLVNKVRLQPVGHGGDTEEALEDAMHWCRVIAEDLGRQRIMVVTDAPPHLTADCPEGINFSAEVRQLLGLGCEILVVSNWMERPGLGDQAKNPWGEFLGDTGFKLAPLNSLLIGNET</sequence>